<keyword evidence="5" id="KW-1185">Reference proteome</keyword>
<sequence length="272" mass="28871">MKKRTLCSIALLTVLGANVLLPAAASADNGKATQANGSGTIDYVEDSGKNPDVDPEDPEKPVDPPYTPNPDNGPLKIDGVSAMNFKQQKAVLTDENYFAEQVEITQNDGTKEKRGVYLQLTDKRINKRSKWALRAKMTQQFKATSGNVLDNATISFKNPIVETATDATTSAHATLAATGSAFTLDQTENVVDVLETKNAADGFGTYTVAFGNTVAYNTASGKGTAADSTGVPNKTDANKIENGSVSLFVPGKTVKTKEAHTAIVLWELAEVL</sequence>
<dbReference type="RefSeq" id="WP_069645036.1">
    <property type="nucleotide sequence ID" value="NZ_MIJZ01000001.1"/>
</dbReference>
<evidence type="ECO:0000313" key="5">
    <source>
        <dbReference type="Proteomes" id="UP000094068"/>
    </source>
</evidence>
<dbReference type="EMBL" id="MIJZ01000001">
    <property type="protein sequence ID" value="OEG13986.1"/>
    <property type="molecule type" value="Genomic_DNA"/>
</dbReference>
<name>A0A1E5GMS0_9ENTE</name>
<feature type="chain" id="PRO_5009177596" description="WxL domain-containing protein" evidence="2">
    <location>
        <begin position="28"/>
        <end position="272"/>
    </location>
</feature>
<proteinExistence type="predicted"/>
<accession>A0A1E5GMS0</accession>
<evidence type="ECO:0000313" key="4">
    <source>
        <dbReference type="EMBL" id="OEG13986.1"/>
    </source>
</evidence>
<gene>
    <name evidence="4" type="ORF">BCR21_03060</name>
</gene>
<organism evidence="4 5">
    <name type="scientific">Enterococcus ureasiticus</name>
    <dbReference type="NCBI Taxonomy" id="903984"/>
    <lineage>
        <taxon>Bacteria</taxon>
        <taxon>Bacillati</taxon>
        <taxon>Bacillota</taxon>
        <taxon>Bacilli</taxon>
        <taxon>Lactobacillales</taxon>
        <taxon>Enterococcaceae</taxon>
        <taxon>Enterococcus</taxon>
    </lineage>
</organism>
<dbReference type="Proteomes" id="UP000094068">
    <property type="component" value="Unassembled WGS sequence"/>
</dbReference>
<reference evidence="5" key="1">
    <citation type="submission" date="2016-09" db="EMBL/GenBank/DDBJ databases">
        <authorList>
            <person name="Gulvik C.A."/>
        </authorList>
    </citation>
    <scope>NUCLEOTIDE SEQUENCE [LARGE SCALE GENOMIC DNA]</scope>
    <source>
        <strain evidence="5">DSM 23328</strain>
    </source>
</reference>
<protein>
    <recommendedName>
        <fullName evidence="3">WxL domain-containing protein</fullName>
    </recommendedName>
</protein>
<feature type="compositionally biased region" description="Basic and acidic residues" evidence="1">
    <location>
        <begin position="46"/>
        <end position="62"/>
    </location>
</feature>
<evidence type="ECO:0000259" key="3">
    <source>
        <dbReference type="Pfam" id="PF13731"/>
    </source>
</evidence>
<dbReference type="Pfam" id="PF13731">
    <property type="entry name" value="WxL"/>
    <property type="match status" value="1"/>
</dbReference>
<dbReference type="AlphaFoldDB" id="A0A1E5GMS0"/>
<feature type="signal peptide" evidence="2">
    <location>
        <begin position="1"/>
        <end position="27"/>
    </location>
</feature>
<evidence type="ECO:0000256" key="1">
    <source>
        <dbReference type="SAM" id="MobiDB-lite"/>
    </source>
</evidence>
<dbReference type="OrthoDB" id="2182753at2"/>
<feature type="domain" description="WxL" evidence="3">
    <location>
        <begin position="33"/>
        <end position="270"/>
    </location>
</feature>
<dbReference type="STRING" id="903984.BCR21_03060"/>
<evidence type="ECO:0000256" key="2">
    <source>
        <dbReference type="SAM" id="SignalP"/>
    </source>
</evidence>
<comment type="caution">
    <text evidence="4">The sequence shown here is derived from an EMBL/GenBank/DDBJ whole genome shotgun (WGS) entry which is preliminary data.</text>
</comment>
<feature type="region of interest" description="Disordered" evidence="1">
    <location>
        <begin position="27"/>
        <end position="76"/>
    </location>
</feature>
<dbReference type="InterPro" id="IPR027994">
    <property type="entry name" value="WxL_dom"/>
</dbReference>
<keyword evidence="2" id="KW-0732">Signal</keyword>